<accession>A0ABS3KM81</accession>
<gene>
    <name evidence="1" type="ORF">IAI61_06055</name>
</gene>
<keyword evidence="2" id="KW-1185">Reference proteome</keyword>
<organism evidence="1 2">
    <name type="scientific">Roseomonas haemaphysalidis</name>
    <dbReference type="NCBI Taxonomy" id="2768162"/>
    <lineage>
        <taxon>Bacteria</taxon>
        <taxon>Pseudomonadati</taxon>
        <taxon>Pseudomonadota</taxon>
        <taxon>Alphaproteobacteria</taxon>
        <taxon>Acetobacterales</taxon>
        <taxon>Roseomonadaceae</taxon>
        <taxon>Roseomonas</taxon>
    </lineage>
</organism>
<evidence type="ECO:0000313" key="1">
    <source>
        <dbReference type="EMBL" id="MBO1078586.1"/>
    </source>
</evidence>
<protein>
    <submittedName>
        <fullName evidence="1">Uncharacterized protein</fullName>
    </submittedName>
</protein>
<reference evidence="1 2" key="1">
    <citation type="submission" date="2020-09" db="EMBL/GenBank/DDBJ databases">
        <title>Roseomonas.</title>
        <authorList>
            <person name="Zhu W."/>
        </authorList>
    </citation>
    <scope>NUCLEOTIDE SEQUENCE [LARGE SCALE GENOMIC DNA]</scope>
    <source>
        <strain evidence="1 2">573</strain>
    </source>
</reference>
<dbReference type="Proteomes" id="UP001518989">
    <property type="component" value="Unassembled WGS sequence"/>
</dbReference>
<comment type="caution">
    <text evidence="1">The sequence shown here is derived from an EMBL/GenBank/DDBJ whole genome shotgun (WGS) entry which is preliminary data.</text>
</comment>
<name>A0ABS3KM81_9PROT</name>
<proteinExistence type="predicted"/>
<dbReference type="RefSeq" id="WP_207416001.1">
    <property type="nucleotide sequence ID" value="NZ_CP061178.1"/>
</dbReference>
<sequence>MQHHRSIGTATLVALMAAHRTAALHQPVAERAVQPLDPRLIDRAVERLWNPEPQPSGGDRQLLA</sequence>
<dbReference type="EMBL" id="JACTNG010000002">
    <property type="protein sequence ID" value="MBO1078586.1"/>
    <property type="molecule type" value="Genomic_DNA"/>
</dbReference>
<evidence type="ECO:0000313" key="2">
    <source>
        <dbReference type="Proteomes" id="UP001518989"/>
    </source>
</evidence>